<sequence length="116" mass="13411">MKQTQRKQQCHGFVPRRLAIFRTWRSVSQLPNLTLGGSEAFVRCNAMAVFFLLNEYPLAWMIIIWLLSPSLLSVLREVRILLLHVRCGEEDLYSLNTTIGHTSIWFGTPDCTFIKV</sequence>
<evidence type="ECO:0000313" key="3">
    <source>
        <dbReference type="Proteomes" id="UP000800235"/>
    </source>
</evidence>
<name>A0A9P4U0H4_9PEZI</name>
<dbReference type="Proteomes" id="UP000800235">
    <property type="component" value="Unassembled WGS sequence"/>
</dbReference>
<evidence type="ECO:0000256" key="1">
    <source>
        <dbReference type="SAM" id="Phobius"/>
    </source>
</evidence>
<protein>
    <submittedName>
        <fullName evidence="2">Uncharacterized protein</fullName>
    </submittedName>
</protein>
<dbReference type="EMBL" id="MU007026">
    <property type="protein sequence ID" value="KAF2432456.1"/>
    <property type="molecule type" value="Genomic_DNA"/>
</dbReference>
<gene>
    <name evidence="2" type="ORF">EJ08DRAFT_133246</name>
</gene>
<comment type="caution">
    <text evidence="2">The sequence shown here is derived from an EMBL/GenBank/DDBJ whole genome shotgun (WGS) entry which is preliminary data.</text>
</comment>
<keyword evidence="1" id="KW-0472">Membrane</keyword>
<dbReference type="AlphaFoldDB" id="A0A9P4U0H4"/>
<proteinExistence type="predicted"/>
<evidence type="ECO:0000313" key="2">
    <source>
        <dbReference type="EMBL" id="KAF2432456.1"/>
    </source>
</evidence>
<reference evidence="2" key="1">
    <citation type="journal article" date="2020" name="Stud. Mycol.">
        <title>101 Dothideomycetes genomes: a test case for predicting lifestyles and emergence of pathogens.</title>
        <authorList>
            <person name="Haridas S."/>
            <person name="Albert R."/>
            <person name="Binder M."/>
            <person name="Bloem J."/>
            <person name="Labutti K."/>
            <person name="Salamov A."/>
            <person name="Andreopoulos B."/>
            <person name="Baker S."/>
            <person name="Barry K."/>
            <person name="Bills G."/>
            <person name="Bluhm B."/>
            <person name="Cannon C."/>
            <person name="Castanera R."/>
            <person name="Culley D."/>
            <person name="Daum C."/>
            <person name="Ezra D."/>
            <person name="Gonzalez J."/>
            <person name="Henrissat B."/>
            <person name="Kuo A."/>
            <person name="Liang C."/>
            <person name="Lipzen A."/>
            <person name="Lutzoni F."/>
            <person name="Magnuson J."/>
            <person name="Mondo S."/>
            <person name="Nolan M."/>
            <person name="Ohm R."/>
            <person name="Pangilinan J."/>
            <person name="Park H.-J."/>
            <person name="Ramirez L."/>
            <person name="Alfaro M."/>
            <person name="Sun H."/>
            <person name="Tritt A."/>
            <person name="Yoshinaga Y."/>
            <person name="Zwiers L.-H."/>
            <person name="Turgeon B."/>
            <person name="Goodwin S."/>
            <person name="Spatafora J."/>
            <person name="Crous P."/>
            <person name="Grigoriev I."/>
        </authorList>
    </citation>
    <scope>NUCLEOTIDE SEQUENCE</scope>
    <source>
        <strain evidence="2">CBS 130266</strain>
    </source>
</reference>
<accession>A0A9P4U0H4</accession>
<keyword evidence="1" id="KW-1133">Transmembrane helix</keyword>
<keyword evidence="1" id="KW-0812">Transmembrane</keyword>
<keyword evidence="3" id="KW-1185">Reference proteome</keyword>
<feature type="transmembrane region" description="Helical" evidence="1">
    <location>
        <begin position="57"/>
        <end position="75"/>
    </location>
</feature>
<organism evidence="2 3">
    <name type="scientific">Tothia fuscella</name>
    <dbReference type="NCBI Taxonomy" id="1048955"/>
    <lineage>
        <taxon>Eukaryota</taxon>
        <taxon>Fungi</taxon>
        <taxon>Dikarya</taxon>
        <taxon>Ascomycota</taxon>
        <taxon>Pezizomycotina</taxon>
        <taxon>Dothideomycetes</taxon>
        <taxon>Pleosporomycetidae</taxon>
        <taxon>Venturiales</taxon>
        <taxon>Cylindrosympodiaceae</taxon>
        <taxon>Tothia</taxon>
    </lineage>
</organism>